<name>A0A0B7GYM2_TREPH</name>
<gene>
    <name evidence="1" type="ORF">TPHV1_210004</name>
</gene>
<organism evidence="1 2">
    <name type="scientific">Treponema phagedenis</name>
    <dbReference type="NCBI Taxonomy" id="162"/>
    <lineage>
        <taxon>Bacteria</taxon>
        <taxon>Pseudomonadati</taxon>
        <taxon>Spirochaetota</taxon>
        <taxon>Spirochaetia</taxon>
        <taxon>Spirochaetales</taxon>
        <taxon>Treponemataceae</taxon>
        <taxon>Treponema</taxon>
    </lineage>
</organism>
<dbReference type="EMBL" id="CDNC01000014">
    <property type="protein sequence ID" value="CEM61771.1"/>
    <property type="molecule type" value="Genomic_DNA"/>
</dbReference>
<dbReference type="Proteomes" id="UP000042527">
    <property type="component" value="Unassembled WGS sequence"/>
</dbReference>
<evidence type="ECO:0000313" key="1">
    <source>
        <dbReference type="EMBL" id="CEM61771.1"/>
    </source>
</evidence>
<reference evidence="2" key="1">
    <citation type="submission" date="2015-01" db="EMBL/GenBank/DDBJ databases">
        <authorList>
            <person name="Manzoor Shahid"/>
            <person name="Zubair Saima"/>
        </authorList>
    </citation>
    <scope>NUCLEOTIDE SEQUENCE [LARGE SCALE GENOMIC DNA]</scope>
    <source>
        <strain evidence="2">V1</strain>
    </source>
</reference>
<dbReference type="AlphaFoldDB" id="A0A0B7GYM2"/>
<keyword evidence="2" id="KW-1185">Reference proteome</keyword>
<accession>A0A0B7GYM2</accession>
<protein>
    <submittedName>
        <fullName evidence="1">Uncharacterized protein</fullName>
    </submittedName>
</protein>
<proteinExistence type="predicted"/>
<evidence type="ECO:0000313" key="2">
    <source>
        <dbReference type="Proteomes" id="UP000042527"/>
    </source>
</evidence>
<sequence>MPSKVITRTLLEFLNIVLEELTQEQIIKGENNKKRNKE</sequence>